<evidence type="ECO:0000256" key="3">
    <source>
        <dbReference type="ARBA" id="ARBA00013368"/>
    </source>
</evidence>
<dbReference type="AlphaFoldDB" id="A0A174ECY5"/>
<organism evidence="7 8">
    <name type="scientific">[Ruminococcus] torques</name>
    <dbReference type="NCBI Taxonomy" id="33039"/>
    <lineage>
        <taxon>Bacteria</taxon>
        <taxon>Bacillati</taxon>
        <taxon>Bacillota</taxon>
        <taxon>Clostridia</taxon>
        <taxon>Lachnospirales</taxon>
        <taxon>Lachnospiraceae</taxon>
        <taxon>Mediterraneibacter</taxon>
    </lineage>
</organism>
<evidence type="ECO:0000256" key="1">
    <source>
        <dbReference type="ARBA" id="ARBA00006930"/>
    </source>
</evidence>
<feature type="domain" description="Rad50/SbcC-type AAA" evidence="6">
    <location>
        <begin position="5"/>
        <end position="211"/>
    </location>
</feature>
<name>A0A174ECY5_9FIRM</name>
<proteinExistence type="inferred from homology"/>
<comment type="subunit">
    <text evidence="2">Heterodimer of SbcC and SbcD.</text>
</comment>
<evidence type="ECO:0000259" key="6">
    <source>
        <dbReference type="Pfam" id="PF13476"/>
    </source>
</evidence>
<evidence type="ECO:0000256" key="4">
    <source>
        <dbReference type="SAM" id="Coils"/>
    </source>
</evidence>
<feature type="compositionally biased region" description="Basic and acidic residues" evidence="5">
    <location>
        <begin position="640"/>
        <end position="653"/>
    </location>
</feature>
<gene>
    <name evidence="7" type="primary">sbcC</name>
    <name evidence="7" type="ORF">ERS852456_02286</name>
</gene>
<dbReference type="Pfam" id="PF13558">
    <property type="entry name" value="SbcC_Walker_B"/>
    <property type="match status" value="1"/>
</dbReference>
<dbReference type="EMBL" id="CYZO01000034">
    <property type="protein sequence ID" value="CUO34115.1"/>
    <property type="molecule type" value="Genomic_DNA"/>
</dbReference>
<dbReference type="Proteomes" id="UP000095787">
    <property type="component" value="Unassembled WGS sequence"/>
</dbReference>
<dbReference type="InterPro" id="IPR027417">
    <property type="entry name" value="P-loop_NTPase"/>
</dbReference>
<comment type="similarity">
    <text evidence="1">Belongs to the SMC family. SbcC subfamily.</text>
</comment>
<dbReference type="SUPFAM" id="SSF52540">
    <property type="entry name" value="P-loop containing nucleoside triphosphate hydrolases"/>
    <property type="match status" value="2"/>
</dbReference>
<feature type="coiled-coil region" evidence="4">
    <location>
        <begin position="475"/>
        <end position="589"/>
    </location>
</feature>
<dbReference type="Pfam" id="PF13476">
    <property type="entry name" value="AAA_23"/>
    <property type="match status" value="1"/>
</dbReference>
<dbReference type="InterPro" id="IPR038729">
    <property type="entry name" value="Rad50/SbcC_AAA"/>
</dbReference>
<reference evidence="7 8" key="1">
    <citation type="submission" date="2015-09" db="EMBL/GenBank/DDBJ databases">
        <authorList>
            <consortium name="Pathogen Informatics"/>
        </authorList>
    </citation>
    <scope>NUCLEOTIDE SEQUENCE [LARGE SCALE GENOMIC DNA]</scope>
    <source>
        <strain evidence="7 8">2789STDY5834841</strain>
    </source>
</reference>
<dbReference type="GO" id="GO:0016887">
    <property type="term" value="F:ATP hydrolysis activity"/>
    <property type="evidence" value="ECO:0007669"/>
    <property type="project" value="InterPro"/>
</dbReference>
<accession>A0A174ECY5</accession>
<evidence type="ECO:0000313" key="7">
    <source>
        <dbReference type="EMBL" id="CUO34115.1"/>
    </source>
</evidence>
<dbReference type="GO" id="GO:0006302">
    <property type="term" value="P:double-strand break repair"/>
    <property type="evidence" value="ECO:0007669"/>
    <property type="project" value="InterPro"/>
</dbReference>
<evidence type="ECO:0000313" key="8">
    <source>
        <dbReference type="Proteomes" id="UP000095787"/>
    </source>
</evidence>
<dbReference type="Gene3D" id="3.40.50.300">
    <property type="entry name" value="P-loop containing nucleotide triphosphate hydrolases"/>
    <property type="match status" value="2"/>
</dbReference>
<evidence type="ECO:0000256" key="2">
    <source>
        <dbReference type="ARBA" id="ARBA00011322"/>
    </source>
</evidence>
<dbReference type="PANTHER" id="PTHR32114">
    <property type="entry name" value="ABC TRANSPORTER ABCH.3"/>
    <property type="match status" value="1"/>
</dbReference>
<dbReference type="GeneID" id="97329667"/>
<protein>
    <recommendedName>
        <fullName evidence="3">Nuclease SbcCD subunit C</fullName>
    </recommendedName>
</protein>
<feature type="coiled-coil region" evidence="4">
    <location>
        <begin position="251"/>
        <end position="373"/>
    </location>
</feature>
<feature type="region of interest" description="Disordered" evidence="5">
    <location>
        <begin position="633"/>
        <end position="653"/>
    </location>
</feature>
<keyword evidence="4" id="KW-0175">Coiled coil</keyword>
<dbReference type="PANTHER" id="PTHR32114:SF2">
    <property type="entry name" value="ABC TRANSPORTER ABCH.3"/>
    <property type="match status" value="1"/>
</dbReference>
<sequence>MRPIKLTMSAFGSYSGMETIDFTKIQGGLFLVTGDTGAGKTTIFDAVTYALYDRTSGGRRDGNMMRSQYADDEAETFVEYTFAYRDGQYTIRRNPEYMRAGKRKNADGKIRLVKETSKVSLIMPDGKEFQGKKREVDQKIEQIIGLDAGQFTQIAMIAQGDFLRLLHAESKERKKIFSKIFQTQIYRDVQEQLKEQGKALYIQLKENEADIRREMERVDADGSKVQKVWEDLISQEMPSAEAVTETLGRILKEGKEAYETMEAEETALRKESEQLHLMIGKKEEINRIFGLLERTESEYKRLQEQSAEYELLKNHALLGERSEQARRLEVQALRTKEDARRIKEEIVTLNEWMEEHSKRENRLKEDAEQAESEMDRIEPKLREQIVRLREILPRYAKVRKLKAEYEKQTVQMTRCIDQCKAASEDYEEKYRIFFGEQAGILAQELKEGSPCPVCGSVHHPHKAKISEGGVDEKTVEEAKKIRDEAERKRAAAQEKYQEVRAQFETEEKALFGERYSREDEKQAEDRLAEYESLLAQKRSNLKKLQDAYRKTAEENQRQAGRAENLVLQKTELEERFEQEQEMFRQEIRKQRFADQEEYREAKKWIEGWRQMNDQVKTYESLVVQKKSSVETLKGQLNGKRRQETESDVRKKNETDMLLKEKNVRKLEIHGKNITHQSACDSLKKYFAAEEELREKYEVVGNLSRTANGSLTGSVKLDFETYVQRKYFRQIIQAANRRLAKMTSGGFILQCRELKDLSSQGQAGLDLDVYDLVTDSVRDVKSLSGGESFMAALSMALGLADIIQNTAGAVSLETMFVDEGFGSLDDQSRERAIRILKELAGEKGLVGIISHVNELKEQIDWKLTVTKSGHGSHARWII</sequence>
<evidence type="ECO:0000256" key="5">
    <source>
        <dbReference type="SAM" id="MobiDB-lite"/>
    </source>
</evidence>
<dbReference type="RefSeq" id="WP_004847585.1">
    <property type="nucleotide sequence ID" value="NZ_CATZVU010000045.1"/>
</dbReference>